<accession>A0AAE3QT56</accession>
<evidence type="ECO:0000256" key="11">
    <source>
        <dbReference type="ARBA" id="ARBA00023012"/>
    </source>
</evidence>
<evidence type="ECO:0000256" key="6">
    <source>
        <dbReference type="ARBA" id="ARBA00022692"/>
    </source>
</evidence>
<dbReference type="InterPro" id="IPR005467">
    <property type="entry name" value="His_kinase_dom"/>
</dbReference>
<keyword evidence="7" id="KW-0547">Nucleotide-binding</keyword>
<evidence type="ECO:0000256" key="5">
    <source>
        <dbReference type="ARBA" id="ARBA00022679"/>
    </source>
</evidence>
<proteinExistence type="predicted"/>
<dbReference type="PANTHER" id="PTHR42878:SF7">
    <property type="entry name" value="SENSOR HISTIDINE KINASE GLRK"/>
    <property type="match status" value="1"/>
</dbReference>
<dbReference type="NCBIfam" id="TIGR00229">
    <property type="entry name" value="sensory_box"/>
    <property type="match status" value="1"/>
</dbReference>
<evidence type="ECO:0000256" key="1">
    <source>
        <dbReference type="ARBA" id="ARBA00000085"/>
    </source>
</evidence>
<keyword evidence="12" id="KW-0472">Membrane</keyword>
<keyword evidence="10" id="KW-1133">Transmembrane helix</keyword>
<dbReference type="SUPFAM" id="SSF47384">
    <property type="entry name" value="Homodimeric domain of signal transducing histidine kinase"/>
    <property type="match status" value="1"/>
</dbReference>
<dbReference type="SUPFAM" id="SSF55874">
    <property type="entry name" value="ATPase domain of HSP90 chaperone/DNA topoisomerase II/histidine kinase"/>
    <property type="match status" value="1"/>
</dbReference>
<keyword evidence="4" id="KW-0597">Phosphoprotein</keyword>
<dbReference type="Gene3D" id="3.30.450.20">
    <property type="entry name" value="PAS domain"/>
    <property type="match status" value="1"/>
</dbReference>
<evidence type="ECO:0000256" key="7">
    <source>
        <dbReference type="ARBA" id="ARBA00022741"/>
    </source>
</evidence>
<feature type="domain" description="Histidine kinase" evidence="13">
    <location>
        <begin position="154"/>
        <end position="367"/>
    </location>
</feature>
<dbReference type="InterPro" id="IPR004358">
    <property type="entry name" value="Sig_transdc_His_kin-like_C"/>
</dbReference>
<comment type="catalytic activity">
    <reaction evidence="1">
        <text>ATP + protein L-histidine = ADP + protein N-phospho-L-histidine.</text>
        <dbReference type="EC" id="2.7.13.3"/>
    </reaction>
</comment>
<protein>
    <recommendedName>
        <fullName evidence="3">histidine kinase</fullName>
        <ecNumber evidence="3">2.7.13.3</ecNumber>
    </recommendedName>
</protein>
<dbReference type="CDD" id="cd00082">
    <property type="entry name" value="HisKA"/>
    <property type="match status" value="1"/>
</dbReference>
<dbReference type="Pfam" id="PF02518">
    <property type="entry name" value="HATPase_c"/>
    <property type="match status" value="1"/>
</dbReference>
<dbReference type="AlphaFoldDB" id="A0AAE3QT56"/>
<evidence type="ECO:0000256" key="10">
    <source>
        <dbReference type="ARBA" id="ARBA00022989"/>
    </source>
</evidence>
<feature type="domain" description="PAS" evidence="14">
    <location>
        <begin position="17"/>
        <end position="87"/>
    </location>
</feature>
<evidence type="ECO:0000313" key="15">
    <source>
        <dbReference type="EMBL" id="MDJ1484972.1"/>
    </source>
</evidence>
<dbReference type="Proteomes" id="UP001241110">
    <property type="component" value="Unassembled WGS sequence"/>
</dbReference>
<evidence type="ECO:0000256" key="2">
    <source>
        <dbReference type="ARBA" id="ARBA00004141"/>
    </source>
</evidence>
<evidence type="ECO:0000256" key="12">
    <source>
        <dbReference type="ARBA" id="ARBA00023136"/>
    </source>
</evidence>
<name>A0AAE3QT56_9BACT</name>
<dbReference type="EC" id="2.7.13.3" evidence="3"/>
<dbReference type="SMART" id="SM00387">
    <property type="entry name" value="HATPase_c"/>
    <property type="match status" value="1"/>
</dbReference>
<keyword evidence="8 15" id="KW-0418">Kinase</keyword>
<dbReference type="InterPro" id="IPR003661">
    <property type="entry name" value="HisK_dim/P_dom"/>
</dbReference>
<evidence type="ECO:0000256" key="9">
    <source>
        <dbReference type="ARBA" id="ARBA00022840"/>
    </source>
</evidence>
<dbReference type="SMART" id="SM00388">
    <property type="entry name" value="HisKA"/>
    <property type="match status" value="1"/>
</dbReference>
<dbReference type="GO" id="GO:0007234">
    <property type="term" value="P:osmosensory signaling via phosphorelay pathway"/>
    <property type="evidence" value="ECO:0007669"/>
    <property type="project" value="TreeGrafter"/>
</dbReference>
<evidence type="ECO:0000256" key="8">
    <source>
        <dbReference type="ARBA" id="ARBA00022777"/>
    </source>
</evidence>
<dbReference type="InterPro" id="IPR036097">
    <property type="entry name" value="HisK_dim/P_sf"/>
</dbReference>
<dbReference type="InterPro" id="IPR036890">
    <property type="entry name" value="HATPase_C_sf"/>
</dbReference>
<reference evidence="15" key="1">
    <citation type="submission" date="2023-05" db="EMBL/GenBank/DDBJ databases">
        <authorList>
            <person name="Zhang X."/>
        </authorList>
    </citation>
    <scope>NUCLEOTIDE SEQUENCE</scope>
    <source>
        <strain evidence="15">YF14B1</strain>
    </source>
</reference>
<dbReference type="InterPro" id="IPR000014">
    <property type="entry name" value="PAS"/>
</dbReference>
<dbReference type="GO" id="GO:0000156">
    <property type="term" value="F:phosphorelay response regulator activity"/>
    <property type="evidence" value="ECO:0007669"/>
    <property type="project" value="TreeGrafter"/>
</dbReference>
<gene>
    <name evidence="15" type="ORF">QNI16_31015</name>
</gene>
<dbReference type="PROSITE" id="PS50109">
    <property type="entry name" value="HIS_KIN"/>
    <property type="match status" value="1"/>
</dbReference>
<dbReference type="Gene3D" id="3.30.565.10">
    <property type="entry name" value="Histidine kinase-like ATPase, C-terminal domain"/>
    <property type="match status" value="1"/>
</dbReference>
<dbReference type="CDD" id="cd00130">
    <property type="entry name" value="PAS"/>
    <property type="match status" value="1"/>
</dbReference>
<dbReference type="GO" id="GO:0030295">
    <property type="term" value="F:protein kinase activator activity"/>
    <property type="evidence" value="ECO:0007669"/>
    <property type="project" value="TreeGrafter"/>
</dbReference>
<evidence type="ECO:0000259" key="14">
    <source>
        <dbReference type="PROSITE" id="PS50112"/>
    </source>
</evidence>
<keyword evidence="11" id="KW-0902">Two-component regulatory system</keyword>
<dbReference type="SUPFAM" id="SSF55785">
    <property type="entry name" value="PYP-like sensor domain (PAS domain)"/>
    <property type="match status" value="1"/>
</dbReference>
<evidence type="ECO:0000256" key="3">
    <source>
        <dbReference type="ARBA" id="ARBA00012438"/>
    </source>
</evidence>
<organism evidence="15 16">
    <name type="scientific">Xanthocytophaga flava</name>
    <dbReference type="NCBI Taxonomy" id="3048013"/>
    <lineage>
        <taxon>Bacteria</taxon>
        <taxon>Pseudomonadati</taxon>
        <taxon>Bacteroidota</taxon>
        <taxon>Cytophagia</taxon>
        <taxon>Cytophagales</taxon>
        <taxon>Rhodocytophagaceae</taxon>
        <taxon>Xanthocytophaga</taxon>
    </lineage>
</organism>
<dbReference type="PANTHER" id="PTHR42878">
    <property type="entry name" value="TWO-COMPONENT HISTIDINE KINASE"/>
    <property type="match status" value="1"/>
</dbReference>
<dbReference type="SMART" id="SM00091">
    <property type="entry name" value="PAS"/>
    <property type="match status" value="1"/>
</dbReference>
<dbReference type="PRINTS" id="PR00344">
    <property type="entry name" value="BCTRLSENSOR"/>
</dbReference>
<evidence type="ECO:0000313" key="16">
    <source>
        <dbReference type="Proteomes" id="UP001241110"/>
    </source>
</evidence>
<dbReference type="InterPro" id="IPR003594">
    <property type="entry name" value="HATPase_dom"/>
</dbReference>
<dbReference type="RefSeq" id="WP_313986890.1">
    <property type="nucleotide sequence ID" value="NZ_JASJOS010000017.1"/>
</dbReference>
<keyword evidence="5" id="KW-0808">Transferase</keyword>
<comment type="caution">
    <text evidence="15">The sequence shown here is derived from an EMBL/GenBank/DDBJ whole genome shotgun (WGS) entry which is preliminary data.</text>
</comment>
<dbReference type="InterPro" id="IPR035965">
    <property type="entry name" value="PAS-like_dom_sf"/>
</dbReference>
<evidence type="ECO:0000256" key="4">
    <source>
        <dbReference type="ARBA" id="ARBA00022553"/>
    </source>
</evidence>
<dbReference type="PROSITE" id="PS50112">
    <property type="entry name" value="PAS"/>
    <property type="match status" value="1"/>
</dbReference>
<dbReference type="EMBL" id="JASJOS010000017">
    <property type="protein sequence ID" value="MDJ1484972.1"/>
    <property type="molecule type" value="Genomic_DNA"/>
</dbReference>
<dbReference type="Pfam" id="PF00512">
    <property type="entry name" value="HisKA"/>
    <property type="match status" value="1"/>
</dbReference>
<keyword evidence="6" id="KW-0812">Transmembrane</keyword>
<evidence type="ECO:0000259" key="13">
    <source>
        <dbReference type="PROSITE" id="PS50109"/>
    </source>
</evidence>
<dbReference type="GO" id="GO:0000155">
    <property type="term" value="F:phosphorelay sensor kinase activity"/>
    <property type="evidence" value="ECO:0007669"/>
    <property type="project" value="InterPro"/>
</dbReference>
<sequence length="367" mass="42905">MDLSTARPHFQEALCRNEKKYRYPLERSYVVILLVDRELTITYVYDSVTSILKIKPAELLGRNLFEALYIVEHRRLSYLLDTLVQPGSTASSIREELSIETEEGTMHFDAAITNLLEDPVIAGFAFYLHNITDRKRSEEQLSRLNFELDSFVYKASHDMRAPLVNILGLIDIAQRDFPIQAMQYMDMMKRSVLRLDKFIFDLTQYSRNDRTKVESEKIDMSLLIMEAMEGQKFLPQFSSIDFEIDIRQDHPIYSDISRLRIILNNLLSNSIKYHDLRKEDPYIRISIWENPKTKEFVIQVKDNGIGIMEHYTDRVFDMFFRASDMAEGSGLGLYLVKKVVEKLKGKIDLKTREREGTMLTITLPNTR</sequence>
<dbReference type="Gene3D" id="1.10.287.130">
    <property type="match status" value="1"/>
</dbReference>
<dbReference type="GO" id="GO:0016020">
    <property type="term" value="C:membrane"/>
    <property type="evidence" value="ECO:0007669"/>
    <property type="project" value="UniProtKB-SubCell"/>
</dbReference>
<dbReference type="GO" id="GO:0005524">
    <property type="term" value="F:ATP binding"/>
    <property type="evidence" value="ECO:0007669"/>
    <property type="project" value="UniProtKB-KW"/>
</dbReference>
<comment type="subcellular location">
    <subcellularLocation>
        <location evidence="2">Membrane</location>
        <topology evidence="2">Multi-pass membrane protein</topology>
    </subcellularLocation>
</comment>
<dbReference type="InterPro" id="IPR050351">
    <property type="entry name" value="BphY/WalK/GraS-like"/>
</dbReference>
<keyword evidence="9" id="KW-0067">ATP-binding</keyword>